<reference evidence="2" key="1">
    <citation type="submission" date="2016-10" db="EMBL/GenBank/DDBJ databases">
        <title>Sequence of Gallionella enrichment culture.</title>
        <authorList>
            <person name="Poehlein A."/>
            <person name="Muehling M."/>
            <person name="Daniel R."/>
        </authorList>
    </citation>
    <scope>NUCLEOTIDE SEQUENCE</scope>
</reference>
<evidence type="ECO:0000313" key="2">
    <source>
        <dbReference type="EMBL" id="OIQ74087.1"/>
    </source>
</evidence>
<feature type="compositionally biased region" description="Basic and acidic residues" evidence="1">
    <location>
        <begin position="112"/>
        <end position="133"/>
    </location>
</feature>
<gene>
    <name evidence="2" type="ORF">GALL_442730</name>
</gene>
<feature type="compositionally biased region" description="Low complexity" evidence="1">
    <location>
        <begin position="237"/>
        <end position="248"/>
    </location>
</feature>
<feature type="compositionally biased region" description="Basic and acidic residues" evidence="1">
    <location>
        <begin position="201"/>
        <end position="215"/>
    </location>
</feature>
<organism evidence="2">
    <name type="scientific">mine drainage metagenome</name>
    <dbReference type="NCBI Taxonomy" id="410659"/>
    <lineage>
        <taxon>unclassified sequences</taxon>
        <taxon>metagenomes</taxon>
        <taxon>ecological metagenomes</taxon>
    </lineage>
</organism>
<proteinExistence type="predicted"/>
<protein>
    <submittedName>
        <fullName evidence="2">Uncharacterized protein</fullName>
    </submittedName>
</protein>
<feature type="compositionally biased region" description="Basic and acidic residues" evidence="1">
    <location>
        <begin position="64"/>
        <end position="74"/>
    </location>
</feature>
<feature type="compositionally biased region" description="Low complexity" evidence="1">
    <location>
        <begin position="50"/>
        <end position="63"/>
    </location>
</feature>
<evidence type="ECO:0000256" key="1">
    <source>
        <dbReference type="SAM" id="MobiDB-lite"/>
    </source>
</evidence>
<sequence>MEHAQTTGACVRRQRARAERVQHGQARCGQRQRRRAQPGGVGPARRRAAAQHARGALEQAQPQQRRDRDARGDPAEAMPVRGQQQPADQRHVECDVAGVLPRQPALRLQRGGVDHRQRAGRQRDQRAQPEHARGARGVGRRQPRREQLDQRRAQQPAEYAGEREGDQRQPRPARRLGGGDGRRAPGQPRHHHRRHRGAPQQRDREVGVGQRDQRRVGVAAEAELGGDDGVAHDAEQPARGQQQQAQRECANDGHRAIVAAARREPRSRRCPPASGGLASD</sequence>
<dbReference type="EMBL" id="MLJW01002628">
    <property type="protein sequence ID" value="OIQ74087.1"/>
    <property type="molecule type" value="Genomic_DNA"/>
</dbReference>
<name>A0A1J5Q270_9ZZZZ</name>
<comment type="caution">
    <text evidence="2">The sequence shown here is derived from an EMBL/GenBank/DDBJ whole genome shotgun (WGS) entry which is preliminary data.</text>
</comment>
<feature type="compositionally biased region" description="Basic and acidic residues" evidence="1">
    <location>
        <begin position="160"/>
        <end position="169"/>
    </location>
</feature>
<dbReference type="AlphaFoldDB" id="A0A1J5Q270"/>
<feature type="compositionally biased region" description="Basic residues" evidence="1">
    <location>
        <begin position="188"/>
        <end position="197"/>
    </location>
</feature>
<accession>A0A1J5Q270</accession>
<feature type="region of interest" description="Disordered" evidence="1">
    <location>
        <begin position="1"/>
        <end position="280"/>
    </location>
</feature>